<dbReference type="Gene3D" id="3.30.830.10">
    <property type="entry name" value="Metalloenzyme, LuxS/M16 peptidase-like"/>
    <property type="match status" value="4"/>
</dbReference>
<reference evidence="5 6" key="1">
    <citation type="submission" date="2020-04" db="EMBL/GenBank/DDBJ databases">
        <title>Metagenomic profiling of ammonia- and methane-oxidizing microorganisms in a Dutch drinking water treatment plant.</title>
        <authorList>
            <person name="Poghosyan L."/>
            <person name="Leucker S."/>
        </authorList>
    </citation>
    <scope>NUCLEOTIDE SEQUENCE [LARGE SCALE GENOMIC DNA]</scope>
    <source>
        <strain evidence="5">S-RSF-IL-03</strain>
    </source>
</reference>
<dbReference type="Pfam" id="PF00675">
    <property type="entry name" value="Peptidase_M16"/>
    <property type="match status" value="2"/>
</dbReference>
<dbReference type="EMBL" id="JABFRW010000031">
    <property type="protein sequence ID" value="NOT33168.1"/>
    <property type="molecule type" value="Genomic_DNA"/>
</dbReference>
<dbReference type="InterPro" id="IPR050361">
    <property type="entry name" value="MPP/UQCRC_Complex"/>
</dbReference>
<evidence type="ECO:0000313" key="5">
    <source>
        <dbReference type="EMBL" id="NOT33168.1"/>
    </source>
</evidence>
<comment type="similarity">
    <text evidence="1">Belongs to the peptidase M16 family.</text>
</comment>
<sequence length="923" mass="99310">MIGCIAAFAGCDPAPSSGPPHVALAFETYTLPNGLEVILRRDARLPIAAVNLWYHVGPANEAAGRTGFAHLFEHMMFQASGHVPEDQYFAILEGAGSSFVNATTDFDRTNYLEDVPSNQLELALWLESDRMGFLLDRLDAASLANQQDVVRNERREAVENTPYQLAEERLFQRLFPKEHPYYAWVIGSHDDIQAAKLEDVREFFRSFYGPNNASLAIVGDIDVAQTKQWVDKYFGTLARGPEVAVPTAKAPVITSEVRDTVPDRIELPKVLMGWITPNAFQPGDAEAIVTARLLGGGKSSRLYRSLVYDQKIAQSVSASQQSLSLGSVFEVTLTAKPGHSAAELEQQFDGELGRFASEGPSAAELRAAKTALYSQMVEQLQHVGGLDGVANAFNRYNQYVQDPGFLQKDLERLDAVTASGVKRFVTEQLARDRRVVIHCIPGEKRLPPGPPTPAAPAKSDQTIVSAEPWRNERPKAGALSTTPLPAPLQFQLENGLTVLLVEQHGLPVVAAELVVRSGSAADPTAQPGLAGFTASMLDEGAGKRDALGIARELEALGASLGTIAYTDGSVASVSSLKGQAAAALGIMADVVTSPTFPAGEVDRVRNDRLTALVEQESQPMQTAMRVMARCVFGQAHPYGHLSLGSSDALKAIRREDLEAFYRGSYSPRNAALVLAGDLTESEARRLARGAFGSWSGDAPQSPAPGAGEPTDVRITVVDLPGASQTALVCAQPAVARSDPDYEKLNIMNQVLGGLVSSRVNINLREKHGYSYGAFSFIRENRGVAPLVVGAMVRGDATAPALREIMLEVAGMKARPMSTAELELARESIARGLPALFETAADVSGTVSWLFLYDQSLDYYAKMPERLASLTPASVFEATQRVLDPDAMRVIAVGDRKSIEPALVRLGLGVVTTRNSQGGEPIRP</sequence>
<evidence type="ECO:0000259" key="4">
    <source>
        <dbReference type="Pfam" id="PF05193"/>
    </source>
</evidence>
<dbReference type="Pfam" id="PF05193">
    <property type="entry name" value="Peptidase_M16_C"/>
    <property type="match status" value="2"/>
</dbReference>
<organism evidence="5 6">
    <name type="scientific">Eiseniibacteriota bacterium</name>
    <dbReference type="NCBI Taxonomy" id="2212470"/>
    <lineage>
        <taxon>Bacteria</taxon>
        <taxon>Candidatus Eiseniibacteriota</taxon>
    </lineage>
</organism>
<comment type="caution">
    <text evidence="5">The sequence shown here is derived from an EMBL/GenBank/DDBJ whole genome shotgun (WGS) entry which is preliminary data.</text>
</comment>
<feature type="region of interest" description="Disordered" evidence="2">
    <location>
        <begin position="441"/>
        <end position="461"/>
    </location>
</feature>
<feature type="domain" description="Peptidase M16 C-terminal" evidence="4">
    <location>
        <begin position="197"/>
        <end position="372"/>
    </location>
</feature>
<evidence type="ECO:0000256" key="1">
    <source>
        <dbReference type="ARBA" id="ARBA00007261"/>
    </source>
</evidence>
<accession>A0A849SBW8</accession>
<proteinExistence type="inferred from homology"/>
<dbReference type="Proteomes" id="UP000580839">
    <property type="component" value="Unassembled WGS sequence"/>
</dbReference>
<protein>
    <submittedName>
        <fullName evidence="5">Insulinase family protein</fullName>
    </submittedName>
</protein>
<evidence type="ECO:0000259" key="3">
    <source>
        <dbReference type="Pfam" id="PF00675"/>
    </source>
</evidence>
<dbReference type="PANTHER" id="PTHR11851:SF49">
    <property type="entry name" value="MITOCHONDRIAL-PROCESSING PEPTIDASE SUBUNIT ALPHA"/>
    <property type="match status" value="1"/>
</dbReference>
<dbReference type="GO" id="GO:0046872">
    <property type="term" value="F:metal ion binding"/>
    <property type="evidence" value="ECO:0007669"/>
    <property type="project" value="InterPro"/>
</dbReference>
<evidence type="ECO:0000313" key="6">
    <source>
        <dbReference type="Proteomes" id="UP000580839"/>
    </source>
</evidence>
<dbReference type="SUPFAM" id="SSF63411">
    <property type="entry name" value="LuxS/MPP-like metallohydrolase"/>
    <property type="match status" value="4"/>
</dbReference>
<name>A0A849SBW8_UNCEI</name>
<dbReference type="InterPro" id="IPR011249">
    <property type="entry name" value="Metalloenz_LuxS/M16"/>
</dbReference>
<feature type="domain" description="Peptidase M16 N-terminal" evidence="3">
    <location>
        <begin position="37"/>
        <end position="175"/>
    </location>
</feature>
<feature type="domain" description="Peptidase M16 N-terminal" evidence="3">
    <location>
        <begin position="498"/>
        <end position="620"/>
    </location>
</feature>
<gene>
    <name evidence="5" type="ORF">HOP12_03260</name>
</gene>
<evidence type="ECO:0000256" key="2">
    <source>
        <dbReference type="SAM" id="MobiDB-lite"/>
    </source>
</evidence>
<dbReference type="InterPro" id="IPR007863">
    <property type="entry name" value="Peptidase_M16_C"/>
</dbReference>
<dbReference type="AlphaFoldDB" id="A0A849SBW8"/>
<dbReference type="InterPro" id="IPR011765">
    <property type="entry name" value="Pept_M16_N"/>
</dbReference>
<feature type="domain" description="Peptidase M16 C-terminal" evidence="4">
    <location>
        <begin position="652"/>
        <end position="826"/>
    </location>
</feature>
<dbReference type="PANTHER" id="PTHR11851">
    <property type="entry name" value="METALLOPROTEASE"/>
    <property type="match status" value="1"/>
</dbReference>